<keyword evidence="2" id="KW-1185">Reference proteome</keyword>
<comment type="caution">
    <text evidence="1">The sequence shown here is derived from an EMBL/GenBank/DDBJ whole genome shotgun (WGS) entry which is preliminary data.</text>
</comment>
<gene>
    <name evidence="1" type="ORF">PXEA_LOCUS10905</name>
</gene>
<evidence type="ECO:0000313" key="1">
    <source>
        <dbReference type="EMBL" id="VEL17465.1"/>
    </source>
</evidence>
<dbReference type="Proteomes" id="UP000784294">
    <property type="component" value="Unassembled WGS sequence"/>
</dbReference>
<dbReference type="EMBL" id="CAAALY010032746">
    <property type="protein sequence ID" value="VEL17465.1"/>
    <property type="molecule type" value="Genomic_DNA"/>
</dbReference>
<organism evidence="1 2">
    <name type="scientific">Protopolystoma xenopodis</name>
    <dbReference type="NCBI Taxonomy" id="117903"/>
    <lineage>
        <taxon>Eukaryota</taxon>
        <taxon>Metazoa</taxon>
        <taxon>Spiralia</taxon>
        <taxon>Lophotrochozoa</taxon>
        <taxon>Platyhelminthes</taxon>
        <taxon>Monogenea</taxon>
        <taxon>Polyopisthocotylea</taxon>
        <taxon>Polystomatidea</taxon>
        <taxon>Polystomatidae</taxon>
        <taxon>Protopolystoma</taxon>
    </lineage>
</organism>
<evidence type="ECO:0000313" key="2">
    <source>
        <dbReference type="Proteomes" id="UP000784294"/>
    </source>
</evidence>
<accession>A0A3S5CL60</accession>
<name>A0A3S5CL60_9PLAT</name>
<protein>
    <submittedName>
        <fullName evidence="1">Uncharacterized protein</fullName>
    </submittedName>
</protein>
<proteinExistence type="predicted"/>
<reference evidence="1" key="1">
    <citation type="submission" date="2018-11" db="EMBL/GenBank/DDBJ databases">
        <authorList>
            <consortium name="Pathogen Informatics"/>
        </authorList>
    </citation>
    <scope>NUCLEOTIDE SEQUENCE</scope>
</reference>
<sequence length="105" mass="11326">MHIDFVCGTCPTDIASIVPARTITPSLLVASPLCDSIMLKQATVHRTVRGKNGGIDSSEATFSNSLPSAFFSTCWDDQYSPDFRGQCDLDTGSLEDLAPDLDQLK</sequence>
<dbReference type="AlphaFoldDB" id="A0A3S5CL60"/>